<organism evidence="1 2">
    <name type="scientific">Rhodopseudomonas faecalis</name>
    <dbReference type="NCBI Taxonomy" id="99655"/>
    <lineage>
        <taxon>Bacteria</taxon>
        <taxon>Pseudomonadati</taxon>
        <taxon>Pseudomonadota</taxon>
        <taxon>Alphaproteobacteria</taxon>
        <taxon>Hyphomicrobiales</taxon>
        <taxon>Nitrobacteraceae</taxon>
        <taxon>Rhodopseudomonas</taxon>
    </lineage>
</organism>
<sequence length="290" mass="32572">MPQAVLADTDKAPQRGALVRFPKRKGRRPKASTDELQSILAALDIRLIGCTETRRDHETTAGEVLRKMIAAHGAEHVTLILRTIRESRGNERALTDPIINAVSAVALAFPAWPATGLRWIEAFDQVPLVELYAKVRPLKYAVKGSAWCFLAGMIAERLYPVFAEQKIAPPKRVNLPKRPVAGARRIVEKGLELLPHKGPHNTSPVPRDVCERVGVEKYQAGFHIRAARMYGDRLELIERLKPEALRVLISPTFPAEIRAQVERRLADGEKFSGRQLKRMAGITTRRRQRK</sequence>
<reference evidence="1 2" key="1">
    <citation type="submission" date="2018-06" db="EMBL/GenBank/DDBJ databases">
        <title>Genomic Encyclopedia of Archaeal and Bacterial Type Strains, Phase II (KMG-II): from individual species to whole genera.</title>
        <authorList>
            <person name="Goeker M."/>
        </authorList>
    </citation>
    <scope>NUCLEOTIDE SEQUENCE [LARGE SCALE GENOMIC DNA]</scope>
    <source>
        <strain evidence="1 2">JCM 11668</strain>
    </source>
</reference>
<dbReference type="AlphaFoldDB" id="A0A318TGR5"/>
<gene>
    <name evidence="1" type="ORF">BJ122_105111</name>
</gene>
<accession>A0A318TGR5</accession>
<dbReference type="RefSeq" id="WP_110780260.1">
    <property type="nucleotide sequence ID" value="NZ_QJTI01000005.1"/>
</dbReference>
<name>A0A318TGR5_9BRAD</name>
<dbReference type="EMBL" id="QJTI01000005">
    <property type="protein sequence ID" value="PYF03854.1"/>
    <property type="molecule type" value="Genomic_DNA"/>
</dbReference>
<dbReference type="OrthoDB" id="8243749at2"/>
<evidence type="ECO:0000313" key="1">
    <source>
        <dbReference type="EMBL" id="PYF03854.1"/>
    </source>
</evidence>
<protein>
    <submittedName>
        <fullName evidence="1">Uncharacterized protein</fullName>
    </submittedName>
</protein>
<dbReference type="Proteomes" id="UP000248148">
    <property type="component" value="Unassembled WGS sequence"/>
</dbReference>
<proteinExistence type="predicted"/>
<evidence type="ECO:0000313" key="2">
    <source>
        <dbReference type="Proteomes" id="UP000248148"/>
    </source>
</evidence>
<keyword evidence="2" id="KW-1185">Reference proteome</keyword>
<comment type="caution">
    <text evidence="1">The sequence shown here is derived from an EMBL/GenBank/DDBJ whole genome shotgun (WGS) entry which is preliminary data.</text>
</comment>